<comment type="caution">
    <text evidence="1">The sequence shown here is derived from an EMBL/GenBank/DDBJ whole genome shotgun (WGS) entry which is preliminary data.</text>
</comment>
<sequence>MKTLAETKIKLINPWAKFKFGMTAETYNALRKADRRPREGTRDGRNYDKRRAIEYMRLLTGKTIVAAEFDKTIDRVRWVKTSLGEKLEIPNWDWTGVAIDEDTFELLQ</sequence>
<reference evidence="1 2" key="1">
    <citation type="submission" date="2020-08" db="EMBL/GenBank/DDBJ databases">
        <title>Genomic Encyclopedia of Type Strains, Phase IV (KMG-IV): sequencing the most valuable type-strain genomes for metagenomic binning, comparative biology and taxonomic classification.</title>
        <authorList>
            <person name="Goeker M."/>
        </authorList>
    </citation>
    <scope>NUCLEOTIDE SEQUENCE [LARGE SCALE GENOMIC DNA]</scope>
    <source>
        <strain evidence="1 2">DSM 100211</strain>
    </source>
</reference>
<keyword evidence="2" id="KW-1185">Reference proteome</keyword>
<dbReference type="AlphaFoldDB" id="A0A7W6DF37"/>
<name>A0A7W6DF37_9HYPH</name>
<protein>
    <submittedName>
        <fullName evidence="1">Uncharacterized protein</fullName>
    </submittedName>
</protein>
<proteinExistence type="predicted"/>
<gene>
    <name evidence="1" type="ORF">GGQ64_005358</name>
</gene>
<dbReference type="RefSeq" id="WP_183808263.1">
    <property type="nucleotide sequence ID" value="NZ_JACIEE010000015.1"/>
</dbReference>
<dbReference type="Proteomes" id="UP000574761">
    <property type="component" value="Unassembled WGS sequence"/>
</dbReference>
<evidence type="ECO:0000313" key="1">
    <source>
        <dbReference type="EMBL" id="MBB3980111.1"/>
    </source>
</evidence>
<accession>A0A7W6DF37</accession>
<dbReference type="EMBL" id="JACIEE010000015">
    <property type="protein sequence ID" value="MBB3980111.1"/>
    <property type="molecule type" value="Genomic_DNA"/>
</dbReference>
<evidence type="ECO:0000313" key="2">
    <source>
        <dbReference type="Proteomes" id="UP000574761"/>
    </source>
</evidence>
<organism evidence="1 2">
    <name type="scientific">Mycoplana azooxidifex</name>
    <dbReference type="NCBI Taxonomy" id="1636188"/>
    <lineage>
        <taxon>Bacteria</taxon>
        <taxon>Pseudomonadati</taxon>
        <taxon>Pseudomonadota</taxon>
        <taxon>Alphaproteobacteria</taxon>
        <taxon>Hyphomicrobiales</taxon>
        <taxon>Rhizobiaceae</taxon>
        <taxon>Mycoplana</taxon>
    </lineage>
</organism>